<evidence type="ECO:0000259" key="4">
    <source>
        <dbReference type="Pfam" id="PF00535"/>
    </source>
</evidence>
<dbReference type="InterPro" id="IPR039528">
    <property type="entry name" value="DPM1-like"/>
</dbReference>
<proteinExistence type="inferred from homology"/>
<dbReference type="AlphaFoldDB" id="A0A1G2T1I1"/>
<dbReference type="FunFam" id="3.90.550.10:FF:000122">
    <property type="entry name" value="Dolichol-phosphate mannosyltransferase subunit 1"/>
    <property type="match status" value="1"/>
</dbReference>
<organism evidence="5 6">
    <name type="scientific">Candidatus Zambryskibacteria bacterium RIFCSPHIGHO2_01_FULL_49_18</name>
    <dbReference type="NCBI Taxonomy" id="1802740"/>
    <lineage>
        <taxon>Bacteria</taxon>
        <taxon>Candidatus Zambryskiibacteriota</taxon>
    </lineage>
</organism>
<dbReference type="Gene3D" id="3.90.550.10">
    <property type="entry name" value="Spore Coat Polysaccharide Biosynthesis Protein SpsA, Chain A"/>
    <property type="match status" value="1"/>
</dbReference>
<gene>
    <name evidence="5" type="ORF">A2758_01530</name>
</gene>
<dbReference type="GO" id="GO:0016020">
    <property type="term" value="C:membrane"/>
    <property type="evidence" value="ECO:0007669"/>
    <property type="project" value="GOC"/>
</dbReference>
<accession>A0A1G2T1I1</accession>
<dbReference type="EMBL" id="MHVJ01000013">
    <property type="protein sequence ID" value="OHA91140.1"/>
    <property type="molecule type" value="Genomic_DNA"/>
</dbReference>
<protein>
    <recommendedName>
        <fullName evidence="4">Glycosyltransferase 2-like domain-containing protein</fullName>
    </recommendedName>
</protein>
<dbReference type="InterPro" id="IPR029044">
    <property type="entry name" value="Nucleotide-diphossugar_trans"/>
</dbReference>
<dbReference type="PANTHER" id="PTHR43398:SF1">
    <property type="entry name" value="DOLICHOL-PHOSPHATE MANNOSYLTRANSFERASE SUBUNIT 1"/>
    <property type="match status" value="1"/>
</dbReference>
<evidence type="ECO:0000313" key="5">
    <source>
        <dbReference type="EMBL" id="OHA91140.1"/>
    </source>
</evidence>
<evidence type="ECO:0000256" key="3">
    <source>
        <dbReference type="ARBA" id="ARBA00022679"/>
    </source>
</evidence>
<evidence type="ECO:0000313" key="6">
    <source>
        <dbReference type="Proteomes" id="UP000178612"/>
    </source>
</evidence>
<dbReference type="SUPFAM" id="SSF53448">
    <property type="entry name" value="Nucleotide-diphospho-sugar transferases"/>
    <property type="match status" value="1"/>
</dbReference>
<evidence type="ECO:0000256" key="2">
    <source>
        <dbReference type="ARBA" id="ARBA00022676"/>
    </source>
</evidence>
<dbReference type="Pfam" id="PF00535">
    <property type="entry name" value="Glycos_transf_2"/>
    <property type="match status" value="1"/>
</dbReference>
<dbReference type="InterPro" id="IPR001173">
    <property type="entry name" value="Glyco_trans_2-like"/>
</dbReference>
<dbReference type="GO" id="GO:0004582">
    <property type="term" value="F:dolichyl-phosphate beta-D-mannosyltransferase activity"/>
    <property type="evidence" value="ECO:0007669"/>
    <property type="project" value="InterPro"/>
</dbReference>
<comment type="similarity">
    <text evidence="1">Belongs to the glycosyltransferase 2 family.</text>
</comment>
<dbReference type="GO" id="GO:0009247">
    <property type="term" value="P:glycolipid biosynthetic process"/>
    <property type="evidence" value="ECO:0007669"/>
    <property type="project" value="TreeGrafter"/>
</dbReference>
<reference evidence="5 6" key="1">
    <citation type="journal article" date="2016" name="Nat. Commun.">
        <title>Thousands of microbial genomes shed light on interconnected biogeochemical processes in an aquifer system.</title>
        <authorList>
            <person name="Anantharaman K."/>
            <person name="Brown C.T."/>
            <person name="Hug L.A."/>
            <person name="Sharon I."/>
            <person name="Castelle C.J."/>
            <person name="Probst A.J."/>
            <person name="Thomas B.C."/>
            <person name="Singh A."/>
            <person name="Wilkins M.J."/>
            <person name="Karaoz U."/>
            <person name="Brodie E.L."/>
            <person name="Williams K.H."/>
            <person name="Hubbard S.S."/>
            <person name="Banfield J.F."/>
        </authorList>
    </citation>
    <scope>NUCLEOTIDE SEQUENCE [LARGE SCALE GENOMIC DNA]</scope>
</reference>
<keyword evidence="2" id="KW-0328">Glycosyltransferase</keyword>
<name>A0A1G2T1I1_9BACT</name>
<comment type="caution">
    <text evidence="5">The sequence shown here is derived from an EMBL/GenBank/DDBJ whole genome shotgun (WGS) entry which is preliminary data.</text>
</comment>
<feature type="domain" description="Glycosyltransferase 2-like" evidence="4">
    <location>
        <begin position="6"/>
        <end position="169"/>
    </location>
</feature>
<evidence type="ECO:0000256" key="1">
    <source>
        <dbReference type="ARBA" id="ARBA00006739"/>
    </source>
</evidence>
<sequence>MPKTLVIIPCYNESENIVRLIDALLSQDRNIEVLVVDDSADNTAELVRERQRGEPRLHLIKRQGKGGRGTAVLDGIKFGLTRDYKLIAEMDADFSHDPSDFHKLVSVAGDNVMVIGSRDIKGSKIVGWPLGRTLFHYFANIYARAILWIPIRDYTNGYRIYGRGALEKLDISKIKGIGYIVLSEISYQLFKKGVQFKEVPITFVNRRRGASNFSLKEITEAFTSVLNIKFNS</sequence>
<keyword evidence="3" id="KW-0808">Transferase</keyword>
<dbReference type="Proteomes" id="UP000178612">
    <property type="component" value="Unassembled WGS sequence"/>
</dbReference>
<dbReference type="PANTHER" id="PTHR43398">
    <property type="entry name" value="DOLICHOL-PHOSPHATE MANNOSYLTRANSFERASE SUBUNIT 1"/>
    <property type="match status" value="1"/>
</dbReference>